<dbReference type="GO" id="GO:0005634">
    <property type="term" value="C:nucleus"/>
    <property type="evidence" value="ECO:0007669"/>
    <property type="project" value="TreeGrafter"/>
</dbReference>
<proteinExistence type="inferred from homology"/>
<sequence>LDHPELRLKVDFFRKLGYSTAEVKAALRKLGLSTDTNAMLEELVRNRTTNTSPYLKDPLLPPSWDVGTCRIMPQLGEQKSADSELRPIVIDGSNVAMSHSNKEVFSCRGIELAVDFFLDRGHNNITVFVPSWRKELPRADAPITGEDRQLVPVRKTRVI</sequence>
<dbReference type="Pfam" id="PF11977">
    <property type="entry name" value="RNase_Zc3h12a"/>
    <property type="match status" value="1"/>
</dbReference>
<keyword evidence="5" id="KW-0255">Endonuclease</keyword>
<keyword evidence="9" id="KW-0460">Magnesium</keyword>
<keyword evidence="4" id="KW-0479">Metal-binding</keyword>
<accession>A0A3B5LVL4</accession>
<dbReference type="Gene3D" id="3.40.50.11980">
    <property type="match status" value="1"/>
</dbReference>
<protein>
    <submittedName>
        <fullName evidence="12">Uncharacterized protein</fullName>
    </submittedName>
</protein>
<evidence type="ECO:0000259" key="11">
    <source>
        <dbReference type="Pfam" id="PF18039"/>
    </source>
</evidence>
<evidence type="ECO:0000256" key="8">
    <source>
        <dbReference type="ARBA" id="ARBA00022833"/>
    </source>
</evidence>
<dbReference type="GO" id="GO:0061158">
    <property type="term" value="P:3'-UTR-mediated mRNA destabilization"/>
    <property type="evidence" value="ECO:0007669"/>
    <property type="project" value="TreeGrafter"/>
</dbReference>
<evidence type="ECO:0000256" key="6">
    <source>
        <dbReference type="ARBA" id="ARBA00022771"/>
    </source>
</evidence>
<evidence type="ECO:0000256" key="5">
    <source>
        <dbReference type="ARBA" id="ARBA00022759"/>
    </source>
</evidence>
<keyword evidence="6" id="KW-0863">Zinc-finger</keyword>
<organism evidence="12 13">
    <name type="scientific">Xiphophorus couchianus</name>
    <name type="common">Monterrey platyfish</name>
    <dbReference type="NCBI Taxonomy" id="32473"/>
    <lineage>
        <taxon>Eukaryota</taxon>
        <taxon>Metazoa</taxon>
        <taxon>Chordata</taxon>
        <taxon>Craniata</taxon>
        <taxon>Vertebrata</taxon>
        <taxon>Euteleostomi</taxon>
        <taxon>Actinopterygii</taxon>
        <taxon>Neopterygii</taxon>
        <taxon>Teleostei</taxon>
        <taxon>Neoteleostei</taxon>
        <taxon>Acanthomorphata</taxon>
        <taxon>Ovalentaria</taxon>
        <taxon>Atherinomorphae</taxon>
        <taxon>Cyprinodontiformes</taxon>
        <taxon>Poeciliidae</taxon>
        <taxon>Poeciliinae</taxon>
        <taxon>Xiphophorus</taxon>
    </lineage>
</organism>
<comment type="similarity">
    <text evidence="2">Belongs to the ZC3H12 family.</text>
</comment>
<keyword evidence="13" id="KW-1185">Reference proteome</keyword>
<evidence type="ECO:0000256" key="3">
    <source>
        <dbReference type="ARBA" id="ARBA00022722"/>
    </source>
</evidence>
<dbReference type="Proteomes" id="UP000261380">
    <property type="component" value="Unplaced"/>
</dbReference>
<evidence type="ECO:0000256" key="9">
    <source>
        <dbReference type="ARBA" id="ARBA00022842"/>
    </source>
</evidence>
<name>A0A3B5LVL4_9TELE</name>
<keyword evidence="8" id="KW-0862">Zinc</keyword>
<feature type="domain" description="RNase NYN" evidence="10">
    <location>
        <begin position="85"/>
        <end position="140"/>
    </location>
</feature>
<dbReference type="GO" id="GO:0003729">
    <property type="term" value="F:mRNA binding"/>
    <property type="evidence" value="ECO:0007669"/>
    <property type="project" value="TreeGrafter"/>
</dbReference>
<evidence type="ECO:0000313" key="13">
    <source>
        <dbReference type="Proteomes" id="UP000261380"/>
    </source>
</evidence>
<reference evidence="12" key="1">
    <citation type="submission" date="2025-08" db="UniProtKB">
        <authorList>
            <consortium name="Ensembl"/>
        </authorList>
    </citation>
    <scope>IDENTIFICATION</scope>
</reference>
<dbReference type="GO" id="GO:0004521">
    <property type="term" value="F:RNA endonuclease activity"/>
    <property type="evidence" value="ECO:0007669"/>
    <property type="project" value="TreeGrafter"/>
</dbReference>
<dbReference type="PANTHER" id="PTHR12876:SF10">
    <property type="entry name" value="ENDORIBONUCLEASE ZC3H12A"/>
    <property type="match status" value="1"/>
</dbReference>
<evidence type="ECO:0000256" key="7">
    <source>
        <dbReference type="ARBA" id="ARBA00022801"/>
    </source>
</evidence>
<dbReference type="GeneTree" id="ENSGT00940000155107"/>
<evidence type="ECO:0000256" key="4">
    <source>
        <dbReference type="ARBA" id="ARBA00022723"/>
    </source>
</evidence>
<dbReference type="Ensembl" id="ENSXCOT00000012010.1">
    <property type="protein sequence ID" value="ENSXCOP00000011874.1"/>
    <property type="gene ID" value="ENSXCOG00000008984.1"/>
</dbReference>
<dbReference type="InterPro" id="IPR051101">
    <property type="entry name" value="ZC3H12/N4BP1_RNase_Reg"/>
</dbReference>
<evidence type="ECO:0000256" key="2">
    <source>
        <dbReference type="ARBA" id="ARBA00010922"/>
    </source>
</evidence>
<dbReference type="PANTHER" id="PTHR12876">
    <property type="entry name" value="N4BP1-RELATED"/>
    <property type="match status" value="1"/>
</dbReference>
<keyword evidence="3" id="KW-0540">Nuclease</keyword>
<evidence type="ECO:0000259" key="10">
    <source>
        <dbReference type="Pfam" id="PF11977"/>
    </source>
</evidence>
<dbReference type="InterPro" id="IPR040546">
    <property type="entry name" value="Rege-1_UBA-like"/>
</dbReference>
<keyword evidence="7" id="KW-0378">Hydrolase</keyword>
<dbReference type="GO" id="GO:0016787">
    <property type="term" value="F:hydrolase activity"/>
    <property type="evidence" value="ECO:0007669"/>
    <property type="project" value="UniProtKB-KW"/>
</dbReference>
<evidence type="ECO:0000313" key="12">
    <source>
        <dbReference type="Ensembl" id="ENSXCOP00000011874.1"/>
    </source>
</evidence>
<reference evidence="12" key="2">
    <citation type="submission" date="2025-09" db="UniProtKB">
        <authorList>
            <consortium name="Ensembl"/>
        </authorList>
    </citation>
    <scope>IDENTIFICATION</scope>
</reference>
<dbReference type="AlphaFoldDB" id="A0A3B5LVL4"/>
<comment type="cofactor">
    <cofactor evidence="1">
        <name>Mg(2+)</name>
        <dbReference type="ChEBI" id="CHEBI:18420"/>
    </cofactor>
</comment>
<dbReference type="InterPro" id="IPR021869">
    <property type="entry name" value="RNase_Zc3h12_NYN"/>
</dbReference>
<feature type="domain" description="Rege-1 UBA-like" evidence="11">
    <location>
        <begin position="9"/>
        <end position="45"/>
    </location>
</feature>
<dbReference type="GO" id="GO:0036464">
    <property type="term" value="C:cytoplasmic ribonucleoprotein granule"/>
    <property type="evidence" value="ECO:0007669"/>
    <property type="project" value="TreeGrafter"/>
</dbReference>
<dbReference type="GO" id="GO:0008270">
    <property type="term" value="F:zinc ion binding"/>
    <property type="evidence" value="ECO:0007669"/>
    <property type="project" value="UniProtKB-KW"/>
</dbReference>
<dbReference type="Pfam" id="PF18039">
    <property type="entry name" value="UBA_6"/>
    <property type="match status" value="1"/>
</dbReference>
<evidence type="ECO:0000256" key="1">
    <source>
        <dbReference type="ARBA" id="ARBA00001946"/>
    </source>
</evidence>